<feature type="transmembrane region" description="Helical" evidence="7">
    <location>
        <begin position="131"/>
        <end position="148"/>
    </location>
</feature>
<gene>
    <name evidence="10" type="primary">106091933</name>
</gene>
<comment type="subcellular location">
    <subcellularLocation>
        <location evidence="1">Membrane</location>
        <topology evidence="1">Multi-pass membrane protein</topology>
    </subcellularLocation>
</comment>
<feature type="transmembrane region" description="Helical" evidence="7">
    <location>
        <begin position="12"/>
        <end position="30"/>
    </location>
</feature>
<keyword evidence="3 7" id="KW-0812">Transmembrane</keyword>
<evidence type="ECO:0000256" key="1">
    <source>
        <dbReference type="ARBA" id="ARBA00004141"/>
    </source>
</evidence>
<feature type="transmembrane region" description="Helical" evidence="7">
    <location>
        <begin position="418"/>
        <end position="436"/>
    </location>
</feature>
<evidence type="ECO:0000256" key="7">
    <source>
        <dbReference type="SAM" id="Phobius"/>
    </source>
</evidence>
<feature type="transmembrane region" description="Helical" evidence="7">
    <location>
        <begin position="467"/>
        <end position="485"/>
    </location>
</feature>
<dbReference type="PANTHER" id="PTHR10877">
    <property type="entry name" value="POLYCYSTIN FAMILY MEMBER"/>
    <property type="match status" value="1"/>
</dbReference>
<evidence type="ECO:0000256" key="6">
    <source>
        <dbReference type="ARBA" id="ARBA00023180"/>
    </source>
</evidence>
<dbReference type="PRINTS" id="PR01433">
    <property type="entry name" value="POLYCYSTIN2"/>
</dbReference>
<evidence type="ECO:0000259" key="8">
    <source>
        <dbReference type="Pfam" id="PF08016"/>
    </source>
</evidence>
<dbReference type="GO" id="GO:0050982">
    <property type="term" value="P:detection of mechanical stimulus"/>
    <property type="evidence" value="ECO:0007669"/>
    <property type="project" value="TreeGrafter"/>
</dbReference>
<evidence type="ECO:0000256" key="5">
    <source>
        <dbReference type="ARBA" id="ARBA00023136"/>
    </source>
</evidence>
<organism evidence="10 11">
    <name type="scientific">Stomoxys calcitrans</name>
    <name type="common">Stable fly</name>
    <name type="synonym">Conops calcitrans</name>
    <dbReference type="NCBI Taxonomy" id="35570"/>
    <lineage>
        <taxon>Eukaryota</taxon>
        <taxon>Metazoa</taxon>
        <taxon>Ecdysozoa</taxon>
        <taxon>Arthropoda</taxon>
        <taxon>Hexapoda</taxon>
        <taxon>Insecta</taxon>
        <taxon>Pterygota</taxon>
        <taxon>Neoptera</taxon>
        <taxon>Endopterygota</taxon>
        <taxon>Diptera</taxon>
        <taxon>Brachycera</taxon>
        <taxon>Muscomorpha</taxon>
        <taxon>Muscoidea</taxon>
        <taxon>Muscidae</taxon>
        <taxon>Stomoxys</taxon>
    </lineage>
</organism>
<reference evidence="10" key="1">
    <citation type="submission" date="2020-05" db="UniProtKB">
        <authorList>
            <consortium name="EnsemblMetazoa"/>
        </authorList>
    </citation>
    <scope>IDENTIFICATION</scope>
    <source>
        <strain evidence="10">USDA</strain>
    </source>
</reference>
<dbReference type="InterPro" id="IPR013122">
    <property type="entry name" value="PKD1_2_channel"/>
</dbReference>
<dbReference type="OrthoDB" id="5322100at2759"/>
<dbReference type="VEuPathDB" id="VectorBase:SCAU013660"/>
<keyword evidence="6" id="KW-0325">Glycoprotein</keyword>
<feature type="transmembrane region" description="Helical" evidence="7">
    <location>
        <begin position="42"/>
        <end position="68"/>
    </location>
</feature>
<evidence type="ECO:0000256" key="4">
    <source>
        <dbReference type="ARBA" id="ARBA00022989"/>
    </source>
</evidence>
<dbReference type="Proteomes" id="UP000095300">
    <property type="component" value="Unassembled WGS sequence"/>
</dbReference>
<dbReference type="GO" id="GO:0005509">
    <property type="term" value="F:calcium ion binding"/>
    <property type="evidence" value="ECO:0007669"/>
    <property type="project" value="InterPro"/>
</dbReference>
<name>A0A1I8Q3Y8_STOCA</name>
<dbReference type="EnsemblMetazoa" id="SCAU013660-RA">
    <property type="protein sequence ID" value="SCAU013660-PA"/>
    <property type="gene ID" value="SCAU013660"/>
</dbReference>
<evidence type="ECO:0000259" key="9">
    <source>
        <dbReference type="Pfam" id="PF20519"/>
    </source>
</evidence>
<comment type="similarity">
    <text evidence="2">Belongs to the polycystin family.</text>
</comment>
<accession>A0A1I8Q3Y8</accession>
<keyword evidence="11" id="KW-1185">Reference proteome</keyword>
<dbReference type="STRING" id="35570.A0A1I8Q3Y8"/>
<proteinExistence type="inferred from homology"/>
<feature type="transmembrane region" description="Helical" evidence="7">
    <location>
        <begin position="572"/>
        <end position="595"/>
    </location>
</feature>
<keyword evidence="4 7" id="KW-1133">Transmembrane helix</keyword>
<dbReference type="InterPro" id="IPR046791">
    <property type="entry name" value="Polycystin_dom"/>
</dbReference>
<evidence type="ECO:0000313" key="10">
    <source>
        <dbReference type="EnsemblMetazoa" id="SCAU013660-PA"/>
    </source>
</evidence>
<sequence length="710" mass="83659">MKTLSSSSRKAIILCIFITCVCTACIIQFSGFRHEEKKFKQIMVTVLIVIFSRFIVWEHLEFALIALYKSRKGRNKPAQVPKAPKTKEHINFSTLDYLKVRLESAKEDLQLDAKHKDENLNIEYRLLTKDLWLFGKYFLLVLLLIVYSRNPYGYYNTKIWKTLLEENRLSHFGLPQMMTIEDLYQVINGSFTHCLNQGSGYDGLRLTESGWTDFEMAKLLGVVRLQQIRLLAKENGMKTLQYDHQDYMPEWRSKNRTLYYVDKYWRIYYPWLCKTYQGVLNWLMTFSHMGSLYSYKENKGYVTLLARDQGNSEKIVKFLKDHNWLDLRTAAVLIDFTLYSVDGNMFTLVSILVEQTPFGNLIWQLNLQSVVLLTNLDQLTYGQWLLIVIYTLQLLQFCKTLALKWWFNVKFFQVPWNYVDLGIIFLNLLIFSLLILRENSVRDVLATLESSNKLNDIDFRLASWWDYWATISMGFLVALTTLRLWKILQFASVFRLFTRTLYTAAGSLAITILAIHIFLFAMGLAAQIVNGSQTEIFSRYLKSLTSIMSFSFGFNSHTRPEDLSHGGNVLGFILYLVLMFVVAIFLINMFITLICDHFAEARKERDKLTEGRLSYLEFLQQEYEYLWDYIKPVFDFRFQRKSKVTIDENYNKIELKGQRNDLSEVEHSSIEADLIRSKRIEQVVEILHLQMEILRRQTMLDYLEYESEDE</sequence>
<evidence type="ECO:0000313" key="11">
    <source>
        <dbReference type="Proteomes" id="UP000095300"/>
    </source>
</evidence>
<dbReference type="GO" id="GO:0005262">
    <property type="term" value="F:calcium channel activity"/>
    <property type="evidence" value="ECO:0007669"/>
    <property type="project" value="TreeGrafter"/>
</dbReference>
<dbReference type="KEGG" id="scac:106091933"/>
<evidence type="ECO:0000256" key="2">
    <source>
        <dbReference type="ARBA" id="ARBA00007200"/>
    </source>
</evidence>
<keyword evidence="5 7" id="KW-0472">Membrane</keyword>
<dbReference type="Pfam" id="PF08016">
    <property type="entry name" value="PKD_channel"/>
    <property type="match status" value="1"/>
</dbReference>
<feature type="transmembrane region" description="Helical" evidence="7">
    <location>
        <begin position="384"/>
        <end position="406"/>
    </location>
</feature>
<feature type="domain" description="Polycystin cation channel PKD1/PKD2" evidence="8">
    <location>
        <begin position="378"/>
        <end position="600"/>
    </location>
</feature>
<dbReference type="Gene3D" id="1.10.287.70">
    <property type="match status" value="1"/>
</dbReference>
<dbReference type="InterPro" id="IPR003915">
    <property type="entry name" value="PKD_2"/>
</dbReference>
<protein>
    <submittedName>
        <fullName evidence="10">Uncharacterized protein</fullName>
    </submittedName>
</protein>
<feature type="domain" description="Polycystin" evidence="9">
    <location>
        <begin position="174"/>
        <end position="372"/>
    </location>
</feature>
<feature type="transmembrane region" description="Helical" evidence="7">
    <location>
        <begin position="506"/>
        <end position="529"/>
    </location>
</feature>
<dbReference type="PANTHER" id="PTHR10877:SF183">
    <property type="entry name" value="AT14535P-RELATED"/>
    <property type="match status" value="1"/>
</dbReference>
<evidence type="ECO:0000256" key="3">
    <source>
        <dbReference type="ARBA" id="ARBA00022692"/>
    </source>
</evidence>
<dbReference type="InterPro" id="IPR051223">
    <property type="entry name" value="Polycystin"/>
</dbReference>
<dbReference type="Pfam" id="PF20519">
    <property type="entry name" value="Polycystin_dom"/>
    <property type="match status" value="1"/>
</dbReference>
<dbReference type="GO" id="GO:0016020">
    <property type="term" value="C:membrane"/>
    <property type="evidence" value="ECO:0007669"/>
    <property type="project" value="UniProtKB-SubCell"/>
</dbReference>
<dbReference type="AlphaFoldDB" id="A0A1I8Q3Y8"/>